<protein>
    <submittedName>
        <fullName evidence="2">Uncharacterized protein</fullName>
    </submittedName>
</protein>
<evidence type="ECO:0000313" key="3">
    <source>
        <dbReference type="Proteomes" id="UP000177057"/>
    </source>
</evidence>
<feature type="transmembrane region" description="Helical" evidence="1">
    <location>
        <begin position="317"/>
        <end position="337"/>
    </location>
</feature>
<feature type="transmembrane region" description="Helical" evidence="1">
    <location>
        <begin position="384"/>
        <end position="401"/>
    </location>
</feature>
<dbReference type="Proteomes" id="UP000177057">
    <property type="component" value="Unassembled WGS sequence"/>
</dbReference>
<organism evidence="2 3">
    <name type="scientific">Candidatus Daviesbacteria bacterium RIFCSPLOWO2_02_FULL_38_15</name>
    <dbReference type="NCBI Taxonomy" id="1797794"/>
    <lineage>
        <taxon>Bacteria</taxon>
        <taxon>Candidatus Daviesiibacteriota</taxon>
    </lineage>
</organism>
<accession>A0A1F5N456</accession>
<feature type="transmembrane region" description="Helical" evidence="1">
    <location>
        <begin position="83"/>
        <end position="110"/>
    </location>
</feature>
<dbReference type="EMBL" id="MFDV01000008">
    <property type="protein sequence ID" value="OGE72419.1"/>
    <property type="molecule type" value="Genomic_DNA"/>
</dbReference>
<keyword evidence="1" id="KW-0472">Membrane</keyword>
<feature type="transmembrane region" description="Helical" evidence="1">
    <location>
        <begin position="536"/>
        <end position="556"/>
    </location>
</feature>
<evidence type="ECO:0000256" key="1">
    <source>
        <dbReference type="SAM" id="Phobius"/>
    </source>
</evidence>
<dbReference type="STRING" id="1797794.A3H40_04205"/>
<dbReference type="AlphaFoldDB" id="A0A1F5N456"/>
<evidence type="ECO:0000313" key="2">
    <source>
        <dbReference type="EMBL" id="OGE72419.1"/>
    </source>
</evidence>
<sequence>MDKIIKHTEFIIGLILTASLLWPLAAAPYFTHHDDVQVIRLYEMDKCIKDYQIPCRWVPDLGGLYGYPIFNYYAPLPYYFGELVYLLIGNLIISAKLMFAVSFLGGYIFMYLLASKLWGKLGGSLSAIFYTFAPYHALDFYIRGAMGEMWALMFFPAIFWGFIKLEEKTNIVHFLLLGIFLAGLIVSHNLSAMIFLPVAIIWMILLFLKRKNKRFLWFTLSSIMIAAFLSAFYLLPVIFEKNLVHLETTVEGYFSYTEHFKGLRKLFLERLWGWGASVREVPGGEKDGISFQIGWAHLLGWIFALIAAKALWNEKRWFSLIISFCSAATLFSVFMIHPRSEFVWKIIDPLKYLQFPWRFLILIIFFISLMSGSLFTLNFKKKNLLWGFLIILVVVLNFSYFRPEKFIQTNDKRLLSGRDWDRQIKRSIFDYLPIYAKEPPAELATVRYQIITGDSKISDFKEGSNWLTFKTETRSHTIIRLSQYYFPNWRIDVDGKPINVEYENNNLGLMTIILGKGNHIVEARLYDTPIRSISNIITLVTFVLTSILLLSQIIYVKRWIGYYRKRIN</sequence>
<feature type="transmembrane region" description="Helical" evidence="1">
    <location>
        <begin position="141"/>
        <end position="163"/>
    </location>
</feature>
<feature type="transmembrane region" description="Helical" evidence="1">
    <location>
        <begin position="192"/>
        <end position="208"/>
    </location>
</feature>
<feature type="transmembrane region" description="Helical" evidence="1">
    <location>
        <begin position="215"/>
        <end position="239"/>
    </location>
</feature>
<keyword evidence="1" id="KW-0812">Transmembrane</keyword>
<keyword evidence="1" id="KW-1133">Transmembrane helix</keyword>
<feature type="transmembrane region" description="Helical" evidence="1">
    <location>
        <begin position="357"/>
        <end position="377"/>
    </location>
</feature>
<feature type="transmembrane region" description="Helical" evidence="1">
    <location>
        <begin position="289"/>
        <end position="308"/>
    </location>
</feature>
<gene>
    <name evidence="2" type="ORF">A3H40_04205</name>
</gene>
<feature type="transmembrane region" description="Helical" evidence="1">
    <location>
        <begin position="170"/>
        <end position="186"/>
    </location>
</feature>
<proteinExistence type="predicted"/>
<reference evidence="2 3" key="1">
    <citation type="journal article" date="2016" name="Nat. Commun.">
        <title>Thousands of microbial genomes shed light on interconnected biogeochemical processes in an aquifer system.</title>
        <authorList>
            <person name="Anantharaman K."/>
            <person name="Brown C.T."/>
            <person name="Hug L.A."/>
            <person name="Sharon I."/>
            <person name="Castelle C.J."/>
            <person name="Probst A.J."/>
            <person name="Thomas B.C."/>
            <person name="Singh A."/>
            <person name="Wilkins M.J."/>
            <person name="Karaoz U."/>
            <person name="Brodie E.L."/>
            <person name="Williams K.H."/>
            <person name="Hubbard S.S."/>
            <person name="Banfield J.F."/>
        </authorList>
    </citation>
    <scope>NUCLEOTIDE SEQUENCE [LARGE SCALE GENOMIC DNA]</scope>
</reference>
<comment type="caution">
    <text evidence="2">The sequence shown here is derived from an EMBL/GenBank/DDBJ whole genome shotgun (WGS) entry which is preliminary data.</text>
</comment>
<name>A0A1F5N456_9BACT</name>